<reference evidence="1" key="2">
    <citation type="submission" date="2023-04" db="EMBL/GenBank/DDBJ databases">
        <authorList>
            <person name="Bruccoleri R.E."/>
            <person name="Oakeley E.J."/>
            <person name="Faust A.-M."/>
            <person name="Dessus-Babus S."/>
            <person name="Altorfer M."/>
            <person name="Burckhardt D."/>
            <person name="Oertli M."/>
            <person name="Naumann U."/>
            <person name="Petersen F."/>
            <person name="Wong J."/>
        </authorList>
    </citation>
    <scope>NUCLEOTIDE SEQUENCE</scope>
    <source>
        <strain evidence="1">GSM-AAB239-AS_SAM_17_03QT</strain>
        <tissue evidence="1">Leaf</tissue>
    </source>
</reference>
<keyword evidence="3" id="KW-1185">Reference proteome</keyword>
<name>A0AAX6DUF1_IRIPA</name>
<organism evidence="1 3">
    <name type="scientific">Iris pallida</name>
    <name type="common">Sweet iris</name>
    <dbReference type="NCBI Taxonomy" id="29817"/>
    <lineage>
        <taxon>Eukaryota</taxon>
        <taxon>Viridiplantae</taxon>
        <taxon>Streptophyta</taxon>
        <taxon>Embryophyta</taxon>
        <taxon>Tracheophyta</taxon>
        <taxon>Spermatophyta</taxon>
        <taxon>Magnoliopsida</taxon>
        <taxon>Liliopsida</taxon>
        <taxon>Asparagales</taxon>
        <taxon>Iridaceae</taxon>
        <taxon>Iridoideae</taxon>
        <taxon>Irideae</taxon>
        <taxon>Iris</taxon>
    </lineage>
</organism>
<dbReference type="EMBL" id="JANAVB010014282">
    <property type="protein sequence ID" value="KAJ6834571.1"/>
    <property type="molecule type" value="Genomic_DNA"/>
</dbReference>
<dbReference type="EMBL" id="JANAVB010041818">
    <property type="protein sequence ID" value="KAJ6795430.1"/>
    <property type="molecule type" value="Genomic_DNA"/>
</dbReference>
<comment type="caution">
    <text evidence="1">The sequence shown here is derived from an EMBL/GenBank/DDBJ whole genome shotgun (WGS) entry which is preliminary data.</text>
</comment>
<dbReference type="Proteomes" id="UP001140949">
    <property type="component" value="Unassembled WGS sequence"/>
</dbReference>
<accession>A0AAX6DUF1</accession>
<gene>
    <name evidence="1" type="ORF">M6B38_226685</name>
    <name evidence="2" type="ORF">M6B38_335230</name>
</gene>
<evidence type="ECO:0000313" key="3">
    <source>
        <dbReference type="Proteomes" id="UP001140949"/>
    </source>
</evidence>
<evidence type="ECO:0000313" key="1">
    <source>
        <dbReference type="EMBL" id="KAJ6795430.1"/>
    </source>
</evidence>
<evidence type="ECO:0000313" key="2">
    <source>
        <dbReference type="EMBL" id="KAJ6834571.1"/>
    </source>
</evidence>
<proteinExistence type="predicted"/>
<protein>
    <submittedName>
        <fullName evidence="1">Uncharacterized protein</fullName>
    </submittedName>
</protein>
<dbReference type="AlphaFoldDB" id="A0AAX6DUF1"/>
<sequence>MLLGDFNHNISIHIALHDISMKNERVVGTVTSLVCETPSCVGGRWSWVLLKIGNEACLVLYI</sequence>
<reference evidence="1" key="1">
    <citation type="journal article" date="2023" name="GigaByte">
        <title>Genome assembly of the bearded iris, Iris pallida Lam.</title>
        <authorList>
            <person name="Bruccoleri R.E."/>
            <person name="Oakeley E.J."/>
            <person name="Faust A.M.E."/>
            <person name="Altorfer M."/>
            <person name="Dessus-Babus S."/>
            <person name="Burckhardt D."/>
            <person name="Oertli M."/>
            <person name="Naumann U."/>
            <person name="Petersen F."/>
            <person name="Wong J."/>
        </authorList>
    </citation>
    <scope>NUCLEOTIDE SEQUENCE</scope>
    <source>
        <strain evidence="1">GSM-AAB239-AS_SAM_17_03QT</strain>
    </source>
</reference>